<dbReference type="EnsemblPlants" id="LPERR06G09870.2">
    <property type="protein sequence ID" value="LPERR06G09870.2"/>
    <property type="gene ID" value="LPERR06G09870"/>
</dbReference>
<reference evidence="8" key="3">
    <citation type="submission" date="2015-04" db="UniProtKB">
        <authorList>
            <consortium name="EnsemblPlants"/>
        </authorList>
    </citation>
    <scope>IDENTIFICATION</scope>
</reference>
<evidence type="ECO:0008006" key="10">
    <source>
        <dbReference type="Google" id="ProtNLM"/>
    </source>
</evidence>
<dbReference type="InterPro" id="IPR027417">
    <property type="entry name" value="P-loop_NTPase"/>
</dbReference>
<dbReference type="Pfam" id="PF18052">
    <property type="entry name" value="Rx_N"/>
    <property type="match status" value="1"/>
</dbReference>
<evidence type="ECO:0000259" key="7">
    <source>
        <dbReference type="Pfam" id="PF18052"/>
    </source>
</evidence>
<dbReference type="InterPro" id="IPR041118">
    <property type="entry name" value="Rx_N"/>
</dbReference>
<evidence type="ECO:0000256" key="4">
    <source>
        <dbReference type="ARBA" id="ARBA00022741"/>
    </source>
</evidence>
<dbReference type="PRINTS" id="PR00364">
    <property type="entry name" value="DISEASERSIST"/>
</dbReference>
<reference evidence="8 9" key="1">
    <citation type="submission" date="2012-08" db="EMBL/GenBank/DDBJ databases">
        <title>Oryza genome evolution.</title>
        <authorList>
            <person name="Wing R.A."/>
        </authorList>
    </citation>
    <scope>NUCLEOTIDE SEQUENCE</scope>
</reference>
<organism evidence="8 9">
    <name type="scientific">Leersia perrieri</name>
    <dbReference type="NCBI Taxonomy" id="77586"/>
    <lineage>
        <taxon>Eukaryota</taxon>
        <taxon>Viridiplantae</taxon>
        <taxon>Streptophyta</taxon>
        <taxon>Embryophyta</taxon>
        <taxon>Tracheophyta</taxon>
        <taxon>Spermatophyta</taxon>
        <taxon>Magnoliopsida</taxon>
        <taxon>Liliopsida</taxon>
        <taxon>Poales</taxon>
        <taxon>Poaceae</taxon>
        <taxon>BOP clade</taxon>
        <taxon>Oryzoideae</taxon>
        <taxon>Oryzeae</taxon>
        <taxon>Oryzinae</taxon>
        <taxon>Leersia</taxon>
    </lineage>
</organism>
<dbReference type="Gramene" id="LPERR06G09870.2">
    <property type="protein sequence ID" value="LPERR06G09870.2"/>
    <property type="gene ID" value="LPERR06G09870"/>
</dbReference>
<evidence type="ECO:0000313" key="9">
    <source>
        <dbReference type="Proteomes" id="UP000032180"/>
    </source>
</evidence>
<dbReference type="Pfam" id="PF00931">
    <property type="entry name" value="NB-ARC"/>
    <property type="match status" value="1"/>
</dbReference>
<dbReference type="Proteomes" id="UP000032180">
    <property type="component" value="Chromosome 6"/>
</dbReference>
<keyword evidence="4" id="KW-0547">Nucleotide-binding</keyword>
<dbReference type="PANTHER" id="PTHR19338">
    <property type="entry name" value="TRANSLOCASE OF INNER MITOCHONDRIAL MEMBRANE 13 HOMOLOG"/>
    <property type="match status" value="1"/>
</dbReference>
<dbReference type="Gene3D" id="3.40.50.300">
    <property type="entry name" value="P-loop containing nucleotide triphosphate hydrolases"/>
    <property type="match status" value="1"/>
</dbReference>
<evidence type="ECO:0000259" key="6">
    <source>
        <dbReference type="Pfam" id="PF00931"/>
    </source>
</evidence>
<dbReference type="GO" id="GO:0043531">
    <property type="term" value="F:ADP binding"/>
    <property type="evidence" value="ECO:0007669"/>
    <property type="project" value="InterPro"/>
</dbReference>
<accession>A0A0D9WPD4</accession>
<dbReference type="InterPro" id="IPR042197">
    <property type="entry name" value="Apaf_helical"/>
</dbReference>
<dbReference type="SUPFAM" id="SSF52540">
    <property type="entry name" value="P-loop containing nucleoside triphosphate hydrolases"/>
    <property type="match status" value="1"/>
</dbReference>
<dbReference type="GO" id="GO:0006952">
    <property type="term" value="P:defense response"/>
    <property type="evidence" value="ECO:0007669"/>
    <property type="project" value="UniProtKB-KW"/>
</dbReference>
<proteinExistence type="inferred from homology"/>
<comment type="similarity">
    <text evidence="1">Belongs to the disease resistance NB-LRR family.</text>
</comment>
<keyword evidence="2" id="KW-0433">Leucine-rich repeat</keyword>
<dbReference type="InterPro" id="IPR002182">
    <property type="entry name" value="NB-ARC"/>
</dbReference>
<sequence>MPCRLTLGLRLTISFKVQDTVAGEEMADTVVSMANLLVGSAINMATSAASQEISMLFGVQNEIWYTKDELKTMQAFLRAAEVRKERDELVKVWAEQVRDLSYDIEDCLQEFLVHIGRHTLSKNLMKLHHRHRIAVQIRSLKLRVEEVSNRNMRYNLITHVPYSNASDSNSNMELIRYEAAHYVDEADLVGFAGPKNEILELLSRSGFEAQTIWIVGDGGIGKTTLAKKVYESSYICKKFPCRAWITVSSSLLDIKEIFKQIIKQLLGEESLNKLFKKYDRVMVQEHDLTDHLKEGLRERRHAWDCIKPTFWGNNMEGSRVVVTTRNKNLVGGSPTTLVYLLKPLKKNDATELLLKKIRRSLRDIEKDGRKETFENILKKCGGLPLAIITIGAVLAAKDIKEWEILYAQLP</sequence>
<feature type="domain" description="NB-ARC" evidence="6">
    <location>
        <begin position="195"/>
        <end position="356"/>
    </location>
</feature>
<dbReference type="AlphaFoldDB" id="A0A0D9WPD4"/>
<keyword evidence="5" id="KW-0611">Plant defense</keyword>
<reference evidence="9" key="2">
    <citation type="submission" date="2013-12" db="EMBL/GenBank/DDBJ databases">
        <authorList>
            <person name="Yu Y."/>
            <person name="Lee S."/>
            <person name="de Baynast K."/>
            <person name="Wissotski M."/>
            <person name="Liu L."/>
            <person name="Talag J."/>
            <person name="Goicoechea J."/>
            <person name="Angelova A."/>
            <person name="Jetty R."/>
            <person name="Kudrna D."/>
            <person name="Golser W."/>
            <person name="Rivera L."/>
            <person name="Zhang J."/>
            <person name="Wing R."/>
        </authorList>
    </citation>
    <scope>NUCLEOTIDE SEQUENCE</scope>
</reference>
<evidence type="ECO:0000256" key="2">
    <source>
        <dbReference type="ARBA" id="ARBA00022614"/>
    </source>
</evidence>
<evidence type="ECO:0000313" key="8">
    <source>
        <dbReference type="EnsemblPlants" id="LPERR06G09870.2"/>
    </source>
</evidence>
<feature type="domain" description="Disease resistance N-terminal" evidence="7">
    <location>
        <begin position="38"/>
        <end position="125"/>
    </location>
</feature>
<dbReference type="Gene3D" id="1.20.5.4130">
    <property type="match status" value="1"/>
</dbReference>
<dbReference type="InterPro" id="IPR038005">
    <property type="entry name" value="RX-like_CC"/>
</dbReference>
<name>A0A0D9WPD4_9ORYZ</name>
<evidence type="ECO:0000256" key="1">
    <source>
        <dbReference type="ARBA" id="ARBA00008894"/>
    </source>
</evidence>
<dbReference type="HOGENOM" id="CLU_000837_9_4_1"/>
<evidence type="ECO:0000256" key="3">
    <source>
        <dbReference type="ARBA" id="ARBA00022737"/>
    </source>
</evidence>
<dbReference type="CDD" id="cd14798">
    <property type="entry name" value="RX-CC_like"/>
    <property type="match status" value="1"/>
</dbReference>
<protein>
    <recommendedName>
        <fullName evidence="10">NB-ARC domain-containing protein</fullName>
    </recommendedName>
</protein>
<keyword evidence="9" id="KW-1185">Reference proteome</keyword>
<keyword evidence="3" id="KW-0677">Repeat</keyword>
<evidence type="ECO:0000256" key="5">
    <source>
        <dbReference type="ARBA" id="ARBA00022821"/>
    </source>
</evidence>
<dbReference type="Gene3D" id="1.10.8.430">
    <property type="entry name" value="Helical domain of apoptotic protease-activating factors"/>
    <property type="match status" value="1"/>
</dbReference>
<dbReference type="PANTHER" id="PTHR19338:SF32">
    <property type="entry name" value="OS06G0287500 PROTEIN"/>
    <property type="match status" value="1"/>
</dbReference>